<dbReference type="AlphaFoldDB" id="Q114C7"/>
<name>Q114C7_TRIEI</name>
<feature type="domain" description="Peptidase C-terminal archaeal/bacterial" evidence="2">
    <location>
        <begin position="1077"/>
        <end position="1143"/>
    </location>
</feature>
<feature type="domain" description="Peptidase C-terminal archaeal/bacterial" evidence="2">
    <location>
        <begin position="233"/>
        <end position="296"/>
    </location>
</feature>
<sequence length="1156" mass="127999">MPETFQVEFSGTWGEAEPGPNPNPKIYPTDPPNTFRWGESVEEDLKPNSLLFNAEDISGGIKTDQQFEVGKLTFFNGSIFSDTAVESVPLKIELLDPFELLDSPITFTFNLDLDTTEDTSDEIDDWSDFVYFPKVLPTETFKFDGQTYTLELTGFSQDGGDTLVNRFRVMEQEVDIASLFAKIRLAPRDIERLEDPTAKTDGAINLGDLNSRKNYRNTDEIGFNEGGVRDLQDFYKFTLSKDSEVDITLDQLKRNANVEILDEDGSTVLFQSTEENRKRENITENLESGDYFIRVYPEGDDRTKYRLGVSADALTDEKDTTDTAKELGNIGLEEVTEIDRIGFGRGKNRDQEDYYKFGINEKSDFFLTLDQLKGNANVEVLDGDGSTILYQSNNSGRKREKINEELEPGDYFVRVTPQGAARTDYRLGLSADVLSNEQDDQEPGISLGAVTELTPVSKTGKLGANKDRVDWYNFSVPIESDVNLTLDRLRQDLNLEIYDEGGELVDDGKNTGRKAEKIELEGLEPGTYNIKVFPNGGAKSNYRLGITATAPYVDDYASVEEALDFGNIPIGETRVFNGEMGRTEGRSGRDTEDWVSFTIDEESLVDIDLTRLRQNIDMILYDDDGTFLNNSRNKGRKSENIAEILEAGTYHVQILPKGNSRSNYRFSVNAEPIPEPRQEFTVGDLLSLEDGYSIRGEEIGFTSGGIRNVIDRHLFSISDERNVEIDLTGLKRNANIALYDDDGTLLLESRKGGRRNENISDTLDPGDYYVDVEPQNQAKTKYNLDIFASGSSVDPDGGPVLETSLYNDIGNLTEDYSKIDNVGFGSGSSRDEVDYYKFELSEDKNLTISLNKLSADIDLELLDSSDTLIKDSRNKKKKNEKIEEELEPGTYYVGVEPKGNARGNYTLNIKVPEPGSSVDEDGGKLPENVTDIGVLTSYEEEDSIGREENSYRDVNDYRKFTLSAKSSVDINLTGLTGNANLQLIDGDGSTVLNTSANGGSDDEKINLTLDAGDYCVRVFPRGAAKTDYTLNMSASEIGESIDNEPPGIALGTVTVGADPLTQGGDLGFTEGGVVDTKDYYSFDITQAGFVDIKLDDLSDNADLKLYDETGEVELGSSNNSGNTSEEINSFLSADTTYVVGVFGLGNQTPYDLSISL</sequence>
<proteinExistence type="predicted"/>
<dbReference type="EMBL" id="CP000393">
    <property type="protein sequence ID" value="ABG51147.1"/>
    <property type="molecule type" value="Genomic_DNA"/>
</dbReference>
<feature type="compositionally biased region" description="Pro residues" evidence="1">
    <location>
        <begin position="19"/>
        <end position="31"/>
    </location>
</feature>
<organism evidence="3">
    <name type="scientific">Trichodesmium erythraeum (strain IMS101)</name>
    <dbReference type="NCBI Taxonomy" id="203124"/>
    <lineage>
        <taxon>Bacteria</taxon>
        <taxon>Bacillati</taxon>
        <taxon>Cyanobacteriota</taxon>
        <taxon>Cyanophyceae</taxon>
        <taxon>Oscillatoriophycideae</taxon>
        <taxon>Oscillatoriales</taxon>
        <taxon>Microcoleaceae</taxon>
        <taxon>Trichodesmium</taxon>
    </lineage>
</organism>
<dbReference type="KEGG" id="ter:Tery_1891"/>
<evidence type="ECO:0000313" key="3">
    <source>
        <dbReference type="EMBL" id="ABG51147.1"/>
    </source>
</evidence>
<feature type="domain" description="Peptidase C-terminal archaeal/bacterial" evidence="2">
    <location>
        <begin position="469"/>
        <end position="533"/>
    </location>
</feature>
<dbReference type="Pfam" id="PF04151">
    <property type="entry name" value="PPC"/>
    <property type="match status" value="5"/>
</dbReference>
<dbReference type="SUPFAM" id="SSF89260">
    <property type="entry name" value="Collagen-binding domain"/>
    <property type="match status" value="8"/>
</dbReference>
<reference evidence="3" key="1">
    <citation type="submission" date="2006-06" db="EMBL/GenBank/DDBJ databases">
        <title>Complete sequence of Trichodesmium erythraeum IMS101.</title>
        <authorList>
            <consortium name="US DOE Joint Genome Institute"/>
            <person name="Copeland A."/>
            <person name="Lucas S."/>
            <person name="Lapidus A."/>
            <person name="Barry K."/>
            <person name="Detter J.C."/>
            <person name="Glavina del Rio T."/>
            <person name="Hammon N."/>
            <person name="Israni S."/>
            <person name="Dalin E."/>
            <person name="Tice H."/>
            <person name="Pitluck S."/>
            <person name="Kiss H."/>
            <person name="Munk A.C."/>
            <person name="Brettin T."/>
            <person name="Bruce D."/>
            <person name="Han C."/>
            <person name="Tapia R."/>
            <person name="Gilna P."/>
            <person name="Schmutz J."/>
            <person name="Larimer F."/>
            <person name="Land M."/>
            <person name="Hauser L."/>
            <person name="Kyrpides N."/>
            <person name="Kim E."/>
            <person name="Richardson P."/>
        </authorList>
    </citation>
    <scope>NUCLEOTIDE SEQUENCE [LARGE SCALE GENOMIC DNA]</scope>
    <source>
        <strain evidence="3">IMS101</strain>
    </source>
</reference>
<gene>
    <name evidence="3" type="ordered locus">Tery_1891</name>
</gene>
<dbReference type="InterPro" id="IPR007280">
    <property type="entry name" value="Peptidase_C_arc/bac"/>
</dbReference>
<evidence type="ECO:0000256" key="1">
    <source>
        <dbReference type="SAM" id="MobiDB-lite"/>
    </source>
</evidence>
<dbReference type="HOGENOM" id="CLU_008527_0_0_3"/>
<protein>
    <submittedName>
        <fullName evidence="3">Peptidase-like</fullName>
    </submittedName>
</protein>
<dbReference type="eggNOG" id="COG2931">
    <property type="taxonomic scope" value="Bacteria"/>
</dbReference>
<feature type="domain" description="Peptidase C-terminal archaeal/bacterial" evidence="2">
    <location>
        <begin position="832"/>
        <end position="896"/>
    </location>
</feature>
<dbReference type="InterPro" id="IPR047995">
    <property type="entry name" value="Choice_anch_K"/>
</dbReference>
<evidence type="ECO:0000259" key="2">
    <source>
        <dbReference type="Pfam" id="PF04151"/>
    </source>
</evidence>
<dbReference type="STRING" id="203124.Tery_1891"/>
<accession>Q114C7</accession>
<feature type="region of interest" description="Disordered" evidence="1">
    <location>
        <begin position="10"/>
        <end position="32"/>
    </location>
</feature>
<dbReference type="RefSeq" id="WP_011611520.1">
    <property type="nucleotide sequence ID" value="NC_008312.1"/>
</dbReference>
<dbReference type="Gene3D" id="2.60.120.380">
    <property type="match status" value="8"/>
</dbReference>
<dbReference type="NCBIfam" id="NF038131">
    <property type="entry name" value="choice_anch_K"/>
    <property type="match status" value="1"/>
</dbReference>
<feature type="domain" description="Peptidase C-terminal archaeal/bacterial" evidence="2">
    <location>
        <begin position="955"/>
        <end position="1019"/>
    </location>
</feature>